<dbReference type="OrthoDB" id="9813410at2"/>
<dbReference type="PANTHER" id="PTHR40616:SF1">
    <property type="entry name" value="LINALOOL DEHYDRATASE_ISOMERASE DOMAIN-CONTAINING PROTEIN"/>
    <property type="match status" value="1"/>
</dbReference>
<name>A0A2Z2KVE3_9BACL</name>
<dbReference type="AlphaFoldDB" id="A0A2Z2KVE3"/>
<evidence type="ECO:0000313" key="1">
    <source>
        <dbReference type="EMBL" id="ASA25211.1"/>
    </source>
</evidence>
<reference evidence="1 2" key="1">
    <citation type="submission" date="2017-06" db="EMBL/GenBank/DDBJ databases">
        <title>Complete genome sequence of Paenibacillus donghaensis KCTC 13049T isolated from East Sea sediment, South Korea.</title>
        <authorList>
            <person name="Jung B.K."/>
            <person name="Hong S.-J."/>
            <person name="Shin J.-H."/>
        </authorList>
    </citation>
    <scope>NUCLEOTIDE SEQUENCE [LARGE SCALE GENOMIC DNA]</scope>
    <source>
        <strain evidence="1 2">KCTC 13049</strain>
    </source>
</reference>
<organism evidence="1 2">
    <name type="scientific">Paenibacillus donghaensis</name>
    <dbReference type="NCBI Taxonomy" id="414771"/>
    <lineage>
        <taxon>Bacteria</taxon>
        <taxon>Bacillati</taxon>
        <taxon>Bacillota</taxon>
        <taxon>Bacilli</taxon>
        <taxon>Bacillales</taxon>
        <taxon>Paenibacillaceae</taxon>
        <taxon>Paenibacillus</taxon>
    </lineage>
</organism>
<dbReference type="Proteomes" id="UP000249890">
    <property type="component" value="Chromosome"/>
</dbReference>
<accession>A0A2Z2KVE3</accession>
<evidence type="ECO:0000313" key="2">
    <source>
        <dbReference type="Proteomes" id="UP000249890"/>
    </source>
</evidence>
<sequence>MQHVNYGVLNHRELLVQKLQSLESRYDSGLRLLRSPFSSPGYHTTIKQAEFIHSTRDSLSYALGLLDSEQAAYEQRAFDIIAAVVSLQDRDRSSVTFGLWSWFYEEPLAEMAPPDWNWADFCGSRLIQALSRHGARFPLELREAASQAVEYACEAIMKRDVGPHYTNIAILGALVTRLAGEQLGLEHFAQYGLERLAKLYDYTRERGAFQEYNSPVYTAIAVVELSKLRAETTDSRVGELCDALLGMTWKTVAEHYHPATGQWSGPHSRSYRSLLDEQAQAFLQVATEGQVMFFPWDQLPYEEEWYRSGISCPPAYLELFTLPGQRELKQLYEGGAGTGSGKWAAAYLTPSYSLGSFTDSDFWNQRRPLLAYVDNGGAPAYLRLRCLHEGYDYCSARFHSQQQQGQVLFGIDFVTDGGDTHPNLDRIDGTIRASDFRLRLEIGGHLDGIRVETAREAAGSPAYGVGNEYGAADESKGNMLSVSREYRECNNGGRESKYSVNDGYGHCGEESKVKENGVNDGYSPCGDNDNGSKYSVNDAHGRCGEESKVKENGVNEGCSPCDDSDKGSKYSVNDAHGRCFEESKVKENGVNEGYSPCGDNDNGSKYSVNDAHGRCGEESKVIEIGEVVFRLRTWFAAFDELAASSATTGSDQPLTWEIHRSADTFEIDLILYSGPERTLDFRQLSRAAVICTLAAEGSAAEESAPLLKFSDSGLVSVSLPGRETEAFELSLRPRVAE</sequence>
<gene>
    <name evidence="1" type="ORF">B9T62_33450</name>
</gene>
<proteinExistence type="predicted"/>
<dbReference type="PANTHER" id="PTHR40616">
    <property type="entry name" value="LINALOOL DEHYDRATASE_ISOMERASE DOMAIN-CONTAINING PROTEIN"/>
    <property type="match status" value="1"/>
</dbReference>
<dbReference type="EMBL" id="CP021780">
    <property type="protein sequence ID" value="ASA25211.1"/>
    <property type="molecule type" value="Genomic_DNA"/>
</dbReference>
<dbReference type="KEGG" id="pdh:B9T62_33450"/>
<dbReference type="RefSeq" id="WP_087919176.1">
    <property type="nucleotide sequence ID" value="NZ_CP021780.1"/>
</dbReference>
<protein>
    <submittedName>
        <fullName evidence="1">Uncharacterized protein</fullName>
    </submittedName>
</protein>
<keyword evidence="2" id="KW-1185">Reference proteome</keyword>